<dbReference type="Pfam" id="PF01408">
    <property type="entry name" value="GFO_IDH_MocA"/>
    <property type="match status" value="1"/>
</dbReference>
<evidence type="ECO:0000313" key="3">
    <source>
        <dbReference type="EMBL" id="KWW22274.1"/>
    </source>
</evidence>
<dbReference type="SUPFAM" id="SSF51735">
    <property type="entry name" value="NAD(P)-binding Rossmann-fold domains"/>
    <property type="match status" value="1"/>
</dbReference>
<dbReference type="EMBL" id="LNNH01000007">
    <property type="protein sequence ID" value="KWW22274.1"/>
    <property type="molecule type" value="Genomic_DNA"/>
</dbReference>
<sequence length="346" mass="38050">MYKLKMGIIGAGGIAQKRHIPAFQKFQDKVVLYAIHDIDESKARDVAREFHIEKVFTNYEEMFAEVDAVTIATPNKFHAEISIAALQAGVHVLCEKPMAITTEECKAITEAANLSGKVLSTAYHYRFMKEAQAAKKMIQAGEIGEPYVARVQAIRRRKVPGWGVFTSKELQGGGSVIDYGCHLLDLALWLMDDPEPIEIVGSTYNYVSKGVDQVNLWGNFDASVFEVDDHATAYIKFANGASLLFETSWAANIREEATVLSLSGTQGGLDVFPLVLNQAKHGMLLNSEAVWMPGEDTPDLQQAENFINSCLGLVEPLVKPEEAMKVSKIIEAIYQSSASGKVMSIN</sequence>
<dbReference type="Proteomes" id="UP000064189">
    <property type="component" value="Unassembled WGS sequence"/>
</dbReference>
<organism evidence="3 4">
    <name type="scientific">Peribacillus simplex</name>
    <dbReference type="NCBI Taxonomy" id="1478"/>
    <lineage>
        <taxon>Bacteria</taxon>
        <taxon>Bacillati</taxon>
        <taxon>Bacillota</taxon>
        <taxon>Bacilli</taxon>
        <taxon>Bacillales</taxon>
        <taxon>Bacillaceae</taxon>
        <taxon>Peribacillus</taxon>
    </lineage>
</organism>
<protein>
    <submittedName>
        <fullName evidence="3">Dehydrogenase</fullName>
    </submittedName>
</protein>
<comment type="caution">
    <text evidence="3">The sequence shown here is derived from an EMBL/GenBank/DDBJ whole genome shotgun (WGS) entry which is preliminary data.</text>
</comment>
<evidence type="ECO:0000313" key="4">
    <source>
        <dbReference type="Proteomes" id="UP000064189"/>
    </source>
</evidence>
<reference evidence="3 4" key="1">
    <citation type="submission" date="2015-11" db="EMBL/GenBank/DDBJ databases">
        <title>Genome Sequence of Bacillus simplex strain VanAntwerpen2.</title>
        <authorList>
            <person name="Couger M.B."/>
        </authorList>
    </citation>
    <scope>NUCLEOTIDE SEQUENCE [LARGE SCALE GENOMIC DNA]</scope>
    <source>
        <strain evidence="3 4">VanAntwerpen02</strain>
    </source>
</reference>
<name>A0A120GR33_9BACI</name>
<dbReference type="SUPFAM" id="SSF55347">
    <property type="entry name" value="Glyceraldehyde-3-phosphate dehydrogenase-like, C-terminal domain"/>
    <property type="match status" value="1"/>
</dbReference>
<dbReference type="Gene3D" id="3.40.50.720">
    <property type="entry name" value="NAD(P)-binding Rossmann-like Domain"/>
    <property type="match status" value="1"/>
</dbReference>
<evidence type="ECO:0000259" key="2">
    <source>
        <dbReference type="Pfam" id="PF22725"/>
    </source>
</evidence>
<dbReference type="InterPro" id="IPR036291">
    <property type="entry name" value="NAD(P)-bd_dom_sf"/>
</dbReference>
<keyword evidence="4" id="KW-1185">Reference proteome</keyword>
<dbReference type="PANTHER" id="PTHR43249:SF1">
    <property type="entry name" value="D-GLUCOSIDE 3-DEHYDROGENASE"/>
    <property type="match status" value="1"/>
</dbReference>
<accession>A0A120GR33</accession>
<dbReference type="Pfam" id="PF22725">
    <property type="entry name" value="GFO_IDH_MocA_C3"/>
    <property type="match status" value="1"/>
</dbReference>
<dbReference type="AlphaFoldDB" id="A0A120GR33"/>
<dbReference type="InterPro" id="IPR000683">
    <property type="entry name" value="Gfo/Idh/MocA-like_OxRdtase_N"/>
</dbReference>
<feature type="domain" description="GFO/IDH/MocA-like oxidoreductase" evidence="2">
    <location>
        <begin position="132"/>
        <end position="269"/>
    </location>
</feature>
<dbReference type="InterPro" id="IPR055170">
    <property type="entry name" value="GFO_IDH_MocA-like_dom"/>
</dbReference>
<dbReference type="InterPro" id="IPR052515">
    <property type="entry name" value="Gfo/Idh/MocA_Oxidoreductase"/>
</dbReference>
<dbReference type="GO" id="GO:0000166">
    <property type="term" value="F:nucleotide binding"/>
    <property type="evidence" value="ECO:0007669"/>
    <property type="project" value="InterPro"/>
</dbReference>
<dbReference type="RefSeq" id="WP_061140583.1">
    <property type="nucleotide sequence ID" value="NZ_LNNH01000007.1"/>
</dbReference>
<gene>
    <name evidence="3" type="ORF">AS888_13460</name>
</gene>
<dbReference type="PANTHER" id="PTHR43249">
    <property type="entry name" value="UDP-N-ACETYL-2-AMINO-2-DEOXY-D-GLUCURONATE OXIDASE"/>
    <property type="match status" value="1"/>
</dbReference>
<feature type="domain" description="Gfo/Idh/MocA-like oxidoreductase N-terminal" evidence="1">
    <location>
        <begin position="5"/>
        <end position="122"/>
    </location>
</feature>
<proteinExistence type="predicted"/>
<dbReference type="Gene3D" id="3.30.360.10">
    <property type="entry name" value="Dihydrodipicolinate Reductase, domain 2"/>
    <property type="match status" value="1"/>
</dbReference>
<evidence type="ECO:0000259" key="1">
    <source>
        <dbReference type="Pfam" id="PF01408"/>
    </source>
</evidence>